<evidence type="ECO:0000256" key="2">
    <source>
        <dbReference type="ARBA" id="ARBA00023125"/>
    </source>
</evidence>
<proteinExistence type="predicted"/>
<dbReference type="PROSITE" id="PS50110">
    <property type="entry name" value="RESPONSE_REGULATORY"/>
    <property type="match status" value="1"/>
</dbReference>
<evidence type="ECO:0000259" key="7">
    <source>
        <dbReference type="PROSITE" id="PS51755"/>
    </source>
</evidence>
<evidence type="ECO:0000313" key="8">
    <source>
        <dbReference type="EMBL" id="UUX48888.1"/>
    </source>
</evidence>
<dbReference type="KEGG" id="naci:NUH88_15955"/>
<evidence type="ECO:0000313" key="9">
    <source>
        <dbReference type="Proteomes" id="UP001060336"/>
    </source>
</evidence>
<keyword evidence="2 5" id="KW-0238">DNA-binding</keyword>
<dbReference type="Pfam" id="PF00486">
    <property type="entry name" value="Trans_reg_C"/>
    <property type="match status" value="1"/>
</dbReference>
<dbReference type="GO" id="GO:0005829">
    <property type="term" value="C:cytosol"/>
    <property type="evidence" value="ECO:0007669"/>
    <property type="project" value="TreeGrafter"/>
</dbReference>
<dbReference type="GO" id="GO:0006355">
    <property type="term" value="P:regulation of DNA-templated transcription"/>
    <property type="evidence" value="ECO:0007669"/>
    <property type="project" value="InterPro"/>
</dbReference>
<evidence type="ECO:0000256" key="5">
    <source>
        <dbReference type="PROSITE-ProRule" id="PRU01091"/>
    </source>
</evidence>
<dbReference type="Gene3D" id="3.40.50.2300">
    <property type="match status" value="1"/>
</dbReference>
<keyword evidence="1" id="KW-0805">Transcription regulation</keyword>
<dbReference type="CDD" id="cd00383">
    <property type="entry name" value="trans_reg_C"/>
    <property type="match status" value="1"/>
</dbReference>
<dbReference type="GO" id="GO:0000976">
    <property type="term" value="F:transcription cis-regulatory region binding"/>
    <property type="evidence" value="ECO:0007669"/>
    <property type="project" value="TreeGrafter"/>
</dbReference>
<dbReference type="InterPro" id="IPR001867">
    <property type="entry name" value="OmpR/PhoB-type_DNA-bd"/>
</dbReference>
<dbReference type="RefSeq" id="WP_257767390.1">
    <property type="nucleotide sequence ID" value="NZ_CP102480.1"/>
</dbReference>
<keyword evidence="9" id="KW-1185">Reference proteome</keyword>
<dbReference type="Proteomes" id="UP001060336">
    <property type="component" value="Chromosome"/>
</dbReference>
<evidence type="ECO:0000256" key="3">
    <source>
        <dbReference type="ARBA" id="ARBA00023163"/>
    </source>
</evidence>
<dbReference type="InterPro" id="IPR016032">
    <property type="entry name" value="Sig_transdc_resp-reg_C-effctor"/>
</dbReference>
<dbReference type="InterPro" id="IPR001789">
    <property type="entry name" value="Sig_transdc_resp-reg_receiver"/>
</dbReference>
<evidence type="ECO:0000256" key="1">
    <source>
        <dbReference type="ARBA" id="ARBA00023015"/>
    </source>
</evidence>
<dbReference type="Pfam" id="PF00072">
    <property type="entry name" value="Response_reg"/>
    <property type="match status" value="1"/>
</dbReference>
<dbReference type="PROSITE" id="PS51755">
    <property type="entry name" value="OMPR_PHOB"/>
    <property type="match status" value="1"/>
</dbReference>
<dbReference type="InterPro" id="IPR039420">
    <property type="entry name" value="WalR-like"/>
</dbReference>
<dbReference type="Gene3D" id="1.10.10.10">
    <property type="entry name" value="Winged helix-like DNA-binding domain superfamily/Winged helix DNA-binding domain"/>
    <property type="match status" value="1"/>
</dbReference>
<dbReference type="GO" id="GO:0032993">
    <property type="term" value="C:protein-DNA complex"/>
    <property type="evidence" value="ECO:0007669"/>
    <property type="project" value="TreeGrafter"/>
</dbReference>
<dbReference type="GO" id="GO:0000156">
    <property type="term" value="F:phosphorelay response regulator activity"/>
    <property type="evidence" value="ECO:0007669"/>
    <property type="project" value="TreeGrafter"/>
</dbReference>
<dbReference type="PANTHER" id="PTHR48111:SF67">
    <property type="entry name" value="TRANSCRIPTIONAL REGULATORY PROTEIN TCTD"/>
    <property type="match status" value="1"/>
</dbReference>
<organism evidence="8 9">
    <name type="scientific">Nisaea acidiphila</name>
    <dbReference type="NCBI Taxonomy" id="1862145"/>
    <lineage>
        <taxon>Bacteria</taxon>
        <taxon>Pseudomonadati</taxon>
        <taxon>Pseudomonadota</taxon>
        <taxon>Alphaproteobacteria</taxon>
        <taxon>Rhodospirillales</taxon>
        <taxon>Thalassobaculaceae</taxon>
        <taxon>Nisaea</taxon>
    </lineage>
</organism>
<sequence length="240" mass="26497">MKEHPEKGGAFVIVAEDEHDLLVEVVSYLSDHGMTVRGVSDGPDFWLCFGEREPDIVVLDLGLGTEDGSNIAAAVRQRAPGVGIIMTTARSAVDDRIGGYEAGADIYLVKPVDLGELSAAIRALYRRHAETDASDNTQAPEWELDLLGWHLTGPDKRHISLTRAETQLLDCLTEAPGRPVSRFDIARHMGKSNQLASHRFVDQVVYRLRHKIETELDLEAPLGSAHNQGYFFARSVLRKS</sequence>
<dbReference type="SMART" id="SM00862">
    <property type="entry name" value="Trans_reg_C"/>
    <property type="match status" value="1"/>
</dbReference>
<keyword evidence="3" id="KW-0804">Transcription</keyword>
<dbReference type="AlphaFoldDB" id="A0A9J7AN68"/>
<protein>
    <submittedName>
        <fullName evidence="8">Response regulator transcription factor</fullName>
    </submittedName>
</protein>
<dbReference type="InterPro" id="IPR011006">
    <property type="entry name" value="CheY-like_superfamily"/>
</dbReference>
<dbReference type="InterPro" id="IPR036388">
    <property type="entry name" value="WH-like_DNA-bd_sf"/>
</dbReference>
<dbReference type="EMBL" id="CP102480">
    <property type="protein sequence ID" value="UUX48888.1"/>
    <property type="molecule type" value="Genomic_DNA"/>
</dbReference>
<keyword evidence="4" id="KW-0597">Phosphoprotein</keyword>
<feature type="domain" description="OmpR/PhoB-type" evidence="7">
    <location>
        <begin position="134"/>
        <end position="234"/>
    </location>
</feature>
<feature type="DNA-binding region" description="OmpR/PhoB-type" evidence="5">
    <location>
        <begin position="134"/>
        <end position="234"/>
    </location>
</feature>
<gene>
    <name evidence="8" type="ORF">NUH88_15955</name>
</gene>
<evidence type="ECO:0000256" key="4">
    <source>
        <dbReference type="PROSITE-ProRule" id="PRU00169"/>
    </source>
</evidence>
<evidence type="ECO:0000259" key="6">
    <source>
        <dbReference type="PROSITE" id="PS50110"/>
    </source>
</evidence>
<reference evidence="8" key="1">
    <citation type="submission" date="2022-08" db="EMBL/GenBank/DDBJ databases">
        <title>Nisaea acidiphila sp. nov., isolated from a marine algal debris and emended description of the genus Nisaea Urios et al. 2008.</title>
        <authorList>
            <person name="Kwon K."/>
        </authorList>
    </citation>
    <scope>NUCLEOTIDE SEQUENCE</scope>
    <source>
        <strain evidence="8">MEBiC11861</strain>
    </source>
</reference>
<name>A0A9J7AN68_9PROT</name>
<feature type="modified residue" description="4-aspartylphosphate" evidence="4">
    <location>
        <position position="60"/>
    </location>
</feature>
<dbReference type="SUPFAM" id="SSF52172">
    <property type="entry name" value="CheY-like"/>
    <property type="match status" value="1"/>
</dbReference>
<accession>A0A9J7AN68</accession>
<dbReference type="SUPFAM" id="SSF46894">
    <property type="entry name" value="C-terminal effector domain of the bipartite response regulators"/>
    <property type="match status" value="1"/>
</dbReference>
<dbReference type="PANTHER" id="PTHR48111">
    <property type="entry name" value="REGULATOR OF RPOS"/>
    <property type="match status" value="1"/>
</dbReference>
<feature type="domain" description="Response regulatory" evidence="6">
    <location>
        <begin position="11"/>
        <end position="125"/>
    </location>
</feature>
<dbReference type="SMART" id="SM00448">
    <property type="entry name" value="REC"/>
    <property type="match status" value="1"/>
</dbReference>